<comment type="caution">
    <text evidence="3">The sequence shown here is derived from an EMBL/GenBank/DDBJ whole genome shotgun (WGS) entry which is preliminary data.</text>
</comment>
<keyword evidence="2" id="KW-0472">Membrane</keyword>
<evidence type="ECO:0000256" key="1">
    <source>
        <dbReference type="SAM" id="MobiDB-lite"/>
    </source>
</evidence>
<keyword evidence="2" id="KW-0812">Transmembrane</keyword>
<organism evidence="3 4">
    <name type="scientific">Rhizoclosmatium globosum</name>
    <dbReference type="NCBI Taxonomy" id="329046"/>
    <lineage>
        <taxon>Eukaryota</taxon>
        <taxon>Fungi</taxon>
        <taxon>Fungi incertae sedis</taxon>
        <taxon>Chytridiomycota</taxon>
        <taxon>Chytridiomycota incertae sedis</taxon>
        <taxon>Chytridiomycetes</taxon>
        <taxon>Chytridiales</taxon>
        <taxon>Chytriomycetaceae</taxon>
        <taxon>Rhizoclosmatium</taxon>
    </lineage>
</organism>
<accession>A0A1Y2CWW3</accession>
<feature type="transmembrane region" description="Helical" evidence="2">
    <location>
        <begin position="236"/>
        <end position="260"/>
    </location>
</feature>
<feature type="transmembrane region" description="Helical" evidence="2">
    <location>
        <begin position="272"/>
        <end position="295"/>
    </location>
</feature>
<feature type="region of interest" description="Disordered" evidence="1">
    <location>
        <begin position="89"/>
        <end position="185"/>
    </location>
</feature>
<dbReference type="Proteomes" id="UP000193642">
    <property type="component" value="Unassembled WGS sequence"/>
</dbReference>
<feature type="compositionally biased region" description="Acidic residues" evidence="1">
    <location>
        <begin position="151"/>
        <end position="164"/>
    </location>
</feature>
<evidence type="ECO:0000256" key="2">
    <source>
        <dbReference type="SAM" id="Phobius"/>
    </source>
</evidence>
<keyword evidence="4" id="KW-1185">Reference proteome</keyword>
<feature type="compositionally biased region" description="Polar residues" evidence="1">
    <location>
        <begin position="176"/>
        <end position="185"/>
    </location>
</feature>
<feature type="compositionally biased region" description="Basic and acidic residues" evidence="1">
    <location>
        <begin position="133"/>
        <end position="150"/>
    </location>
</feature>
<sequence length="327" mass="36587">MIRGKIVKRFAFLGNICSFHSTLYNLQVTNCESNFANPENVSSDDNLQQDHAPPGAIEETINSCPTKPSSLQRLQSTPVGILATCANTRNSTGLQKPGKHVYIPDNKNDLILPPQSLSPGHVSKQLSPSNSIKENKSRLNAVDEKNHIETDSDDEDEDEEDEDQSAIPPKTGIHGSKSSVYSGDAESMSQGNLNASSSFYDTALGRFVRQVLRWKEWFLDSEYFARYRRIMDNAKYQILTVGLLQMLIFASILCVIQFVLNSDLSAIKYYNLMHAVLAWQGKFLLGFGHHMSVLVRKGFAAVEMQNRKMQRAQGVVAGFLWVPRELD</sequence>
<dbReference type="EMBL" id="MCGO01000005">
    <property type="protein sequence ID" value="ORY51467.1"/>
    <property type="molecule type" value="Genomic_DNA"/>
</dbReference>
<evidence type="ECO:0000313" key="4">
    <source>
        <dbReference type="Proteomes" id="UP000193642"/>
    </source>
</evidence>
<reference evidence="3 4" key="1">
    <citation type="submission" date="2016-07" db="EMBL/GenBank/DDBJ databases">
        <title>Pervasive Adenine N6-methylation of Active Genes in Fungi.</title>
        <authorList>
            <consortium name="DOE Joint Genome Institute"/>
            <person name="Mondo S.J."/>
            <person name="Dannebaum R.O."/>
            <person name="Kuo R.C."/>
            <person name="Labutti K."/>
            <person name="Haridas S."/>
            <person name="Kuo A."/>
            <person name="Salamov A."/>
            <person name="Ahrendt S.R."/>
            <person name="Lipzen A."/>
            <person name="Sullivan W."/>
            <person name="Andreopoulos W.B."/>
            <person name="Clum A."/>
            <person name="Lindquist E."/>
            <person name="Daum C."/>
            <person name="Ramamoorthy G.K."/>
            <person name="Gryganskyi A."/>
            <person name="Culley D."/>
            <person name="Magnuson J.K."/>
            <person name="James T.Y."/>
            <person name="O'Malley M.A."/>
            <person name="Stajich J.E."/>
            <person name="Spatafora J.W."/>
            <person name="Visel A."/>
            <person name="Grigoriev I.V."/>
        </authorList>
    </citation>
    <scope>NUCLEOTIDE SEQUENCE [LARGE SCALE GENOMIC DNA]</scope>
    <source>
        <strain evidence="3 4">JEL800</strain>
    </source>
</reference>
<keyword evidence="2" id="KW-1133">Transmembrane helix</keyword>
<dbReference type="AlphaFoldDB" id="A0A1Y2CWW3"/>
<evidence type="ECO:0000313" key="3">
    <source>
        <dbReference type="EMBL" id="ORY51467.1"/>
    </source>
</evidence>
<proteinExistence type="predicted"/>
<name>A0A1Y2CWW3_9FUNG</name>
<gene>
    <name evidence="3" type="ORF">BCR33DRAFT_712513</name>
</gene>
<protein>
    <submittedName>
        <fullName evidence="3">Uncharacterized protein</fullName>
    </submittedName>
</protein>